<dbReference type="InterPro" id="IPR032675">
    <property type="entry name" value="LRR_dom_sf"/>
</dbReference>
<organism evidence="1 2">
    <name type="scientific">Glomus cerebriforme</name>
    <dbReference type="NCBI Taxonomy" id="658196"/>
    <lineage>
        <taxon>Eukaryota</taxon>
        <taxon>Fungi</taxon>
        <taxon>Fungi incertae sedis</taxon>
        <taxon>Mucoromycota</taxon>
        <taxon>Glomeromycotina</taxon>
        <taxon>Glomeromycetes</taxon>
        <taxon>Glomerales</taxon>
        <taxon>Glomeraceae</taxon>
        <taxon>Glomus</taxon>
    </lineage>
</organism>
<comment type="caution">
    <text evidence="1">The sequence shown here is derived from an EMBL/GenBank/DDBJ whole genome shotgun (WGS) entry which is preliminary data.</text>
</comment>
<dbReference type="OrthoDB" id="2305890at2759"/>
<dbReference type="STRING" id="658196.A0A397TNH8"/>
<evidence type="ECO:0000313" key="2">
    <source>
        <dbReference type="Proteomes" id="UP000265703"/>
    </source>
</evidence>
<dbReference type="AlphaFoldDB" id="A0A397TNH8"/>
<evidence type="ECO:0008006" key="3">
    <source>
        <dbReference type="Google" id="ProtNLM"/>
    </source>
</evidence>
<dbReference type="EMBL" id="QKYT01000001">
    <property type="protein sequence ID" value="RIA99750.1"/>
    <property type="molecule type" value="Genomic_DNA"/>
</dbReference>
<reference evidence="1 2" key="1">
    <citation type="submission" date="2018-06" db="EMBL/GenBank/DDBJ databases">
        <title>Comparative genomics reveals the genomic features of Rhizophagus irregularis, R. cerebriforme, R. diaphanum and Gigaspora rosea, and their symbiotic lifestyle signature.</title>
        <authorList>
            <person name="Morin E."/>
            <person name="San Clemente H."/>
            <person name="Chen E.C.H."/>
            <person name="De La Providencia I."/>
            <person name="Hainaut M."/>
            <person name="Kuo A."/>
            <person name="Kohler A."/>
            <person name="Murat C."/>
            <person name="Tang N."/>
            <person name="Roy S."/>
            <person name="Loubradou J."/>
            <person name="Henrissat B."/>
            <person name="Grigoriev I.V."/>
            <person name="Corradi N."/>
            <person name="Roux C."/>
            <person name="Martin F.M."/>
        </authorList>
    </citation>
    <scope>NUCLEOTIDE SEQUENCE [LARGE SCALE GENOMIC DNA]</scope>
    <source>
        <strain evidence="1 2">DAOM 227022</strain>
    </source>
</reference>
<gene>
    <name evidence="1" type="ORF">C1645_730665</name>
</gene>
<dbReference type="SUPFAM" id="SSF52047">
    <property type="entry name" value="RNI-like"/>
    <property type="match status" value="1"/>
</dbReference>
<keyword evidence="2" id="KW-1185">Reference proteome</keyword>
<accession>A0A397TNH8</accession>
<proteinExistence type="predicted"/>
<name>A0A397TNH8_9GLOM</name>
<dbReference type="Gene3D" id="3.80.10.10">
    <property type="entry name" value="Ribonuclease Inhibitor"/>
    <property type="match status" value="1"/>
</dbReference>
<protein>
    <recommendedName>
        <fullName evidence="3">F-box domain-containing protein</fullName>
    </recommendedName>
</protein>
<dbReference type="Proteomes" id="UP000265703">
    <property type="component" value="Unassembled WGS sequence"/>
</dbReference>
<evidence type="ECO:0000313" key="1">
    <source>
        <dbReference type="EMBL" id="RIA99750.1"/>
    </source>
</evidence>
<sequence>MKFSGKKIIKKVLTEDEKDILEITDKRIPPTFDYPSFLRQISYLDLYNGISAWFEWYEPEGGYRDRIGLVSKLLICSFMSHSPAFHKLSIETGEMTMVPNNPLNFFSHRGSEICLSKLRQFICVGDFLKTDIFAGAAKVCKNIKTLFVSPGRVGPSGNRSVPEKQYDYLIDLIKGQKSIEYFVVHTCNTPKRIISALLESQIHSLVHVEFFMVDFTECITLAPLAESKKLETLTFEECSNLENVLEPFVSSSLTRLRKINFKRTFVRDDILATLIKNAGSTLTTIHLGPIEIKDVFYPHIVIDMIAKNCPNLIDFALDVQWSDIPYLLTLLSFSRYLERLEIFGTNLRIDNLLKKFFQHLPPSLEHLIINAECNFTSQELARGLENCKAKLKSLHIPDGYLIGDSHLSVITKCLGESLQHLNVSYASPSQITHEGLRKARSIIKRVDYVYKEDRKYPTFWNLRYWGEEWVEEPTMDRTIEQWDWENGEEGWYGADWRR</sequence>